<organism evidence="2 3">
    <name type="scientific">Steinernema carpocapsae</name>
    <name type="common">Entomopathogenic nematode</name>
    <dbReference type="NCBI Taxonomy" id="34508"/>
    <lineage>
        <taxon>Eukaryota</taxon>
        <taxon>Metazoa</taxon>
        <taxon>Ecdysozoa</taxon>
        <taxon>Nematoda</taxon>
        <taxon>Chromadorea</taxon>
        <taxon>Rhabditida</taxon>
        <taxon>Tylenchina</taxon>
        <taxon>Panagrolaimomorpha</taxon>
        <taxon>Strongyloidoidea</taxon>
        <taxon>Steinernematidae</taxon>
        <taxon>Steinernema</taxon>
    </lineage>
</organism>
<dbReference type="EMBL" id="AZBU02000006">
    <property type="protein sequence ID" value="TKR72039.1"/>
    <property type="molecule type" value="Genomic_DNA"/>
</dbReference>
<comment type="caution">
    <text evidence="2">The sequence shown here is derived from an EMBL/GenBank/DDBJ whole genome shotgun (WGS) entry which is preliminary data.</text>
</comment>
<protein>
    <submittedName>
        <fullName evidence="2">Uncharacterized protein</fullName>
    </submittedName>
</protein>
<accession>A0A4U5MQV5</accession>
<keyword evidence="3" id="KW-1185">Reference proteome</keyword>
<proteinExistence type="predicted"/>
<dbReference type="Proteomes" id="UP000298663">
    <property type="component" value="Unassembled WGS sequence"/>
</dbReference>
<dbReference type="OrthoDB" id="10587805at2759"/>
<reference evidence="2 3" key="1">
    <citation type="journal article" date="2015" name="Genome Biol.">
        <title>Comparative genomics of Steinernema reveals deeply conserved gene regulatory networks.</title>
        <authorList>
            <person name="Dillman A.R."/>
            <person name="Macchietto M."/>
            <person name="Porter C.F."/>
            <person name="Rogers A."/>
            <person name="Williams B."/>
            <person name="Antoshechkin I."/>
            <person name="Lee M.M."/>
            <person name="Goodwin Z."/>
            <person name="Lu X."/>
            <person name="Lewis E.E."/>
            <person name="Goodrich-Blair H."/>
            <person name="Stock S.P."/>
            <person name="Adams B.J."/>
            <person name="Sternberg P.W."/>
            <person name="Mortazavi A."/>
        </authorList>
    </citation>
    <scope>NUCLEOTIDE SEQUENCE [LARGE SCALE GENOMIC DNA]</scope>
    <source>
        <strain evidence="2 3">ALL</strain>
    </source>
</reference>
<feature type="region of interest" description="Disordered" evidence="1">
    <location>
        <begin position="369"/>
        <end position="410"/>
    </location>
</feature>
<sequence length="410" mass="47181">MENQYPPNPEMAGQMYDNGYYDELGYWHVYTEEQTRAYAAEVAAAEQAALQQQQAEVQIPPNPDMAGQMYDNGYYDELGYWRVYTEEQTRAYAAEVAAAEQAALQQQQAEVEIPPNPEMAGQMYDNGYYDELGYWRVYTEEQTRAYAAEVAAAEQAALQQQQAEVEIPPNPEMAGQMYDNGYYDELGYWRVYTEEQTRAYAAEVAAAEQAALQQQQAEVQIPPNPDMAGQMYDNGYYDELGYWRVYTEEQIRAYEEEVINAQAMVEQSEDINVAFGNMTVGSADGRKLTPQEKEHIREQHRDELDRLGPNTRRLREEELGIKKVRKPTIIRYRMTTYIATPSGDAYLFPFYFRERYPGYVRDIEAIEGSFDPEQAGINPPKPLNQRDPDQKYPKPYVGLTPPPPKEKKQG</sequence>
<evidence type="ECO:0000313" key="2">
    <source>
        <dbReference type="EMBL" id="TKR72039.1"/>
    </source>
</evidence>
<evidence type="ECO:0000256" key="1">
    <source>
        <dbReference type="SAM" id="MobiDB-lite"/>
    </source>
</evidence>
<evidence type="ECO:0000313" key="3">
    <source>
        <dbReference type="Proteomes" id="UP000298663"/>
    </source>
</evidence>
<reference evidence="2 3" key="2">
    <citation type="journal article" date="2019" name="G3 (Bethesda)">
        <title>Hybrid Assembly of the Genome of the Entomopathogenic Nematode Steinernema carpocapsae Identifies the X-Chromosome.</title>
        <authorList>
            <person name="Serra L."/>
            <person name="Macchietto M."/>
            <person name="Macias-Munoz A."/>
            <person name="McGill C.J."/>
            <person name="Rodriguez I.M."/>
            <person name="Rodriguez B."/>
            <person name="Murad R."/>
            <person name="Mortazavi A."/>
        </authorList>
    </citation>
    <scope>NUCLEOTIDE SEQUENCE [LARGE SCALE GENOMIC DNA]</scope>
    <source>
        <strain evidence="2 3">ALL</strain>
    </source>
</reference>
<dbReference type="AlphaFoldDB" id="A0A4U5MQV5"/>
<name>A0A4U5MQV5_STECR</name>
<gene>
    <name evidence="2" type="ORF">L596_019562</name>
</gene>